<evidence type="ECO:0000313" key="5">
    <source>
        <dbReference type="EMBL" id="EWY39248.1"/>
    </source>
</evidence>
<evidence type="ECO:0000256" key="3">
    <source>
        <dbReference type="ARBA" id="ARBA00022837"/>
    </source>
</evidence>
<dbReference type="Proteomes" id="UP000019486">
    <property type="component" value="Unassembled WGS sequence"/>
</dbReference>
<dbReference type="GO" id="GO:0007154">
    <property type="term" value="P:cell communication"/>
    <property type="evidence" value="ECO:0007669"/>
    <property type="project" value="InterPro"/>
</dbReference>
<proteinExistence type="predicted"/>
<evidence type="ECO:0000256" key="2">
    <source>
        <dbReference type="ARBA" id="ARBA00022737"/>
    </source>
</evidence>
<dbReference type="SUPFAM" id="SSF51126">
    <property type="entry name" value="Pectin lyase-like"/>
    <property type="match status" value="2"/>
</dbReference>
<dbReference type="InterPro" id="IPR013425">
    <property type="entry name" value="Autotrns_rpt"/>
</dbReference>
<dbReference type="Pfam" id="PF12951">
    <property type="entry name" value="PATR"/>
    <property type="match status" value="5"/>
</dbReference>
<evidence type="ECO:0000256" key="1">
    <source>
        <dbReference type="ARBA" id="ARBA00022729"/>
    </source>
</evidence>
<keyword evidence="2" id="KW-0677">Repeat</keyword>
<comment type="caution">
    <text evidence="5">The sequence shown here is derived from an EMBL/GenBank/DDBJ whole genome shotgun (WGS) entry which is preliminary data.</text>
</comment>
<dbReference type="RefSeq" id="WP_051512549.1">
    <property type="nucleotide sequence ID" value="NZ_AVFL01000013.1"/>
</dbReference>
<dbReference type="InterPro" id="IPR003644">
    <property type="entry name" value="Calx_beta"/>
</dbReference>
<keyword evidence="6" id="KW-1185">Reference proteome</keyword>
<keyword evidence="1" id="KW-0732">Signal</keyword>
<dbReference type="SMART" id="SM00237">
    <property type="entry name" value="Calx_beta"/>
    <property type="match status" value="1"/>
</dbReference>
<sequence>MLAFTGGAPTVTLSVDNASIAEAAGTSTVTATLSAVAASDTTVTLTATGTGTGGGTDYTLSSTTITITAGNTTGTATVTAAQDTLDETNETVILDITNVTGGGGATESGTQQSTVTITDDDAAPAVSIANSSLTEGNSGTSNMTFTVTLSAASGQAVSVNYATSDNSSASAGVDYVATSGTVTFTAGETSKTFTVTIAGDATVESDETFTVTLSSPSNATLGTSTAAGTITNDDAAGPTITSATYNATTGELVVTATGLTNGNAVDETKLTLTGEGGSTYTLTETGAITASSATGFTITLNGTDKAAVNQILNKAGTSSTSATTYNLAGAADWYGLNNADTTGNAVTVSNVPVPEITSATYDASTGVLAVTGTGFLKLSGATNDIDISKLTLTGQGGGTYTLTSSSVEIGSGTSFSVTLSAADKRAVNALLNKTGTSAVGGTTYNLAAAENWAAGAASGVTDVDATGNGVTVSNVSAPTITSATYNATTGVLAVTGTGLVAASGATNDITANTLTLTGEGGATHTLTTTANVEITDATSFSITLDATDKAAVNQILNKAGTTSTGGTTFNLAAADDWNTVITNASIADATSAVTVSNVPVPAITSATYNASTGTLTVTGTGFTKLSGATNDIDVSKLSLTGEGNNSYTLTTSSVEIASGTSFSVTLSAADKLAVNGLLNYNGTVSVTTTPYNLAAAEDWAAGADAAVTVADLTGNGVTVSGVADPAITSAAYDVSTGVLTLTGTGFVAWPGATNDVTVSKLILRGEGAVTRTLTSSNVEVNSATSISVTLNAADQAAVALLLNKNGTSSTGNTTYNLAAGSEWNTVINDSASDSTTPVTVSNVPVPAITSATYDATSGVLVVTGTGFTKRSGATNDIDVSKLALSGEGGDSRTLTTSSVEVTSATSFTVTLNAADLAAVALFLNKAGTSSTGGATYNLAAAEDWAAGADAAVTIADLTGNGVTVSNVAVPAITSATYDVSTGILTVTGTGFLKLNGATNDIDVTKLTLKGEDNATRTLTSTNVEITSGTSFAVTLNANDQAAVALFLNKAGTSSTSATTYNLAAAEDWTAGADASVTDVDATSPVTVSNVAVPTITSATYNVTSGVLVVTGTGFLSKSGATNDIDITKLSILGDVGSYTLTTASTPDVEITSATSFTVTLGAADKTAVALRLTKDGLVSTGSVTYNLAAAEDWARGADGTVTIADLTSNAITASGNNTTPTIDLNGGTAGTGNTVTLAGAASGLAVTGAATVADTEIGAGAWTGGGLTVQRVTSGGVADGSVNDVFSFLSGVTATGSIAKSSNSNGTLSESSTQFATWSYTSATGLLSITFDGNATTARVQTLVRNIAYANATPYGDTTIRFSLSDGTTSGTADVAVSSSTIYVDQTTDDSDGDAADGFSLREALARSVAQATVDTIKLDSLTSGTTVTLTGSAATLGAGDKIQLSTSAATVTIAGSGGGGLALAGTGTLDISPVSASLIISANISGASGNIIKMSGGALTFSGTNTYGGYTELRNGAITFTGGAAIPDTSALTINDNGGNGVITLSNSDETVGSLTGTGGVATNGYTLTAGGDNTSTTFSGVISGAGGLTKTGTGVLTLTGVNTYTGTTTVSAGGGTGGLTLNNSSGTALADTSAVSLAGILTLSSAAETIGALSGAGTVALGANALTVSQSGDTTFSGTIGGTGSLTKSGTATLTLSGGNSYSGTTTVSAGTLVAAHANALGTTAGGTSVSSGAALGLQGGITIAEAITGLAGTGVSSGGALVNVGGDNTLSGTVTLTGAATVTTATGTTLTIGGALSGGAFALAKAGAGTLALTNTGNEAGLTAGASVTAGTLAVTEDDALVGGTVTLNGGKLQVKGASTYDNAIDLAGAGEIEAIPGAGGAQATLSGVISGSGTLTKSGGTTVILSGNNTYTGATTITTGGVEVHHANGLGSTTSGTTVSSGASVAIVGVSVAEALTITGTGFGSLGAIFSTGTSAVTGAVTLSGNAVL</sequence>
<dbReference type="Gene3D" id="2.60.40.2030">
    <property type="match status" value="2"/>
</dbReference>
<organism evidence="5 6">
    <name type="scientific">Skermanella stibiiresistens SB22</name>
    <dbReference type="NCBI Taxonomy" id="1385369"/>
    <lineage>
        <taxon>Bacteria</taxon>
        <taxon>Pseudomonadati</taxon>
        <taxon>Pseudomonadota</taxon>
        <taxon>Alphaproteobacteria</taxon>
        <taxon>Rhodospirillales</taxon>
        <taxon>Azospirillaceae</taxon>
        <taxon>Skermanella</taxon>
    </lineage>
</organism>
<dbReference type="PANTHER" id="PTHR37494:SF1">
    <property type="entry name" value="STAPHYLOCOCCUS AUREUS SURFACE PROTEIN A"/>
    <property type="match status" value="1"/>
</dbReference>
<dbReference type="GO" id="GO:0016020">
    <property type="term" value="C:membrane"/>
    <property type="evidence" value="ECO:0007669"/>
    <property type="project" value="InterPro"/>
</dbReference>
<dbReference type="STRING" id="1385369.N825_07960"/>
<evidence type="ECO:0000313" key="6">
    <source>
        <dbReference type="Proteomes" id="UP000019486"/>
    </source>
</evidence>
<name>W9H662_9PROT</name>
<dbReference type="InterPro" id="IPR011050">
    <property type="entry name" value="Pectin_lyase_fold/virulence"/>
</dbReference>
<dbReference type="PANTHER" id="PTHR37494">
    <property type="entry name" value="HEMAGGLUTININ"/>
    <property type="match status" value="1"/>
</dbReference>
<keyword evidence="3" id="KW-0106">Calcium</keyword>
<dbReference type="NCBIfam" id="TIGR02601">
    <property type="entry name" value="autotrns_rpt"/>
    <property type="match status" value="3"/>
</dbReference>
<evidence type="ECO:0000259" key="4">
    <source>
        <dbReference type="SMART" id="SM00237"/>
    </source>
</evidence>
<accession>W9H662</accession>
<dbReference type="Pfam" id="PF03160">
    <property type="entry name" value="Calx-beta"/>
    <property type="match status" value="1"/>
</dbReference>
<feature type="domain" description="Calx-beta" evidence="4">
    <location>
        <begin position="113"/>
        <end position="214"/>
    </location>
</feature>
<dbReference type="PATRIC" id="fig|1385369.3.peg.3778"/>
<dbReference type="SUPFAM" id="SSF141072">
    <property type="entry name" value="CalX-like"/>
    <property type="match status" value="2"/>
</dbReference>
<dbReference type="EMBL" id="AVFL01000013">
    <property type="protein sequence ID" value="EWY39248.1"/>
    <property type="molecule type" value="Genomic_DNA"/>
</dbReference>
<gene>
    <name evidence="5" type="ORF">N825_07960</name>
</gene>
<dbReference type="InterPro" id="IPR038081">
    <property type="entry name" value="CalX-like_sf"/>
</dbReference>
<protein>
    <submittedName>
        <fullName evidence="5">Hemolysin-type calcium-binding protein</fullName>
    </submittedName>
</protein>
<reference evidence="5 6" key="1">
    <citation type="submission" date="2013-08" db="EMBL/GenBank/DDBJ databases">
        <title>The genome sequence of Skermanella stibiiresistens.</title>
        <authorList>
            <person name="Zhu W."/>
            <person name="Wang G."/>
        </authorList>
    </citation>
    <scope>NUCLEOTIDE SEQUENCE [LARGE SCALE GENOMIC DNA]</scope>
    <source>
        <strain evidence="5 6">SB22</strain>
    </source>
</reference>